<dbReference type="AlphaFoldDB" id="A0A806K2J5"/>
<accession>A0A806K2J5</accession>
<reference evidence="1" key="1">
    <citation type="submission" date="2012-03" db="EMBL/GenBank/DDBJ databases">
        <title>Functional metagenomics reveals considerable lignocellulase gene clusters in the gut microbiome of a wood-feeding higher termite.</title>
        <authorList>
            <person name="Liu N."/>
        </authorList>
    </citation>
    <scope>NUCLEOTIDE SEQUENCE</scope>
</reference>
<organism evidence="1">
    <name type="scientific">uncultured bacterium contig00092</name>
    <dbReference type="NCBI Taxonomy" id="1181563"/>
    <lineage>
        <taxon>Bacteria</taxon>
        <taxon>environmental samples</taxon>
    </lineage>
</organism>
<dbReference type="EC" id="2.1.1.72" evidence="1"/>
<proteinExistence type="predicted"/>
<name>A0A806K2J5_9BACT</name>
<dbReference type="GO" id="GO:0009007">
    <property type="term" value="F:site-specific DNA-methyltransferase (adenine-specific) activity"/>
    <property type="evidence" value="ECO:0007669"/>
    <property type="project" value="UniProtKB-EC"/>
</dbReference>
<keyword evidence="1" id="KW-0489">Methyltransferase</keyword>
<dbReference type="GO" id="GO:0032259">
    <property type="term" value="P:methylation"/>
    <property type="evidence" value="ECO:0007669"/>
    <property type="project" value="UniProtKB-KW"/>
</dbReference>
<dbReference type="Pfam" id="PF13651">
    <property type="entry name" value="EcoRI_methylase"/>
    <property type="match status" value="1"/>
</dbReference>
<dbReference type="EMBL" id="JQ844286">
    <property type="protein sequence ID" value="AGS54278.1"/>
    <property type="molecule type" value="Genomic_DNA"/>
</dbReference>
<keyword evidence="1" id="KW-0808">Transferase</keyword>
<protein>
    <submittedName>
        <fullName evidence="1">Modification methylase EcoRI</fullName>
        <ecNumber evidence="1">2.1.1.72</ecNumber>
    </submittedName>
</protein>
<dbReference type="InterPro" id="IPR025247">
    <property type="entry name" value="EcoRI-like_methylase"/>
</dbReference>
<sequence length="55" mass="6591">MATKLFDKAKKNKADEFYTQLADIEAEMHHYSEQFRGKVIFCNCDDPYESNYNEY</sequence>
<evidence type="ECO:0000313" key="1">
    <source>
        <dbReference type="EMBL" id="AGS54278.1"/>
    </source>
</evidence>